<feature type="compositionally biased region" description="Acidic residues" evidence="2">
    <location>
        <begin position="215"/>
        <end position="229"/>
    </location>
</feature>
<feature type="coiled-coil region" evidence="1">
    <location>
        <begin position="806"/>
        <end position="861"/>
    </location>
</feature>
<feature type="compositionally biased region" description="Basic and acidic residues" evidence="2">
    <location>
        <begin position="629"/>
        <end position="655"/>
    </location>
</feature>
<keyword evidence="1" id="KW-0175">Coiled coil</keyword>
<gene>
    <name evidence="3" type="ORF">QCA50_016962</name>
</gene>
<dbReference type="EMBL" id="JASBNA010000053">
    <property type="protein sequence ID" value="KAK7680016.1"/>
    <property type="molecule type" value="Genomic_DNA"/>
</dbReference>
<sequence>MNQGRLHHQGLNIADGAVPVGDEIRTWRAAFLTREMLLEAPENMDEREQAHYIDILIRTLKRHINGVSNPRVPYIVYSCIIIHNEMVRQSLPVQIQTFRDRCFVIEDEILKAAKNNLPAEQVVLITEPLHLGSRLREIISYADMKWEAELELFNRLRKKGGKPELFYPKEFGRFKRANAWINLYTSGEVTLNSMPHIPPGWAYPKDIVTTWDSKDGDEGDDDMDIEQEDVPIQKKRPRASTGSELGGDKVSQPSSTQHVDKMDDKRQQKRVRVEIEEEIPSTVNTRATGRGQSTRPDVEEGPSTLASPNKLPNVSGRPKDKVTGSEDGNEAGSETRSGHASDRSDGDKDEEVANEVSKVADTKRSNLPAFFKQITNVELGSVKAVFSPDEDDDVAVKEKWDENSRVPPKEFFSQRPFLKFIFEEQFAPAACDACIKAHVPCIINLGHFYGCYSCKSRQTGCSLCPKASGVQVKPKEWCRWLTIIHHIVTFLKLRSGEGPIDVIPDYANVVFPRFPKRLSAFFSRTMTASEVKGRWAMLEKEAEKMFYWPVPHQRLRALADKRPVGTLWPFLGDSKRVKKLIVDTFRQIEDRTISRAWAIGYADTYAPTENGKKGKKKVEKKPKVVSSRKVVEKKVKEDAKGRQDDKKTSPKETRPRGSKRQLSPVPSRTSEDEERMSVYEEKSRKAVDASSTMEMDIDDGSPPPPAGNRATQSKNKGKGKAKEVVVDTEESEGEGSGTESSSSEGGSAGYWHEKIYQPLIKTLRSRLGDLESSFDTASTLDEQHREQTSAVKQKLEDLIANWGHFRAAENRRVERFKAQVANLTDQLDIQIEMARKHELSLQKLSDDIASQNSAIQDIRDTIKSNMASVSPSMSSQDVSNFAQQITDSILAVVRKEMQPLESIAMSLTSRRGESTDNSSTGDPITTGAMDDGRAGNRPRTPSIVQPPPGSPSATSDHRTSRRDNAPRSPVTGDPSSPPPFDNEDNEADEVSSLPAPSVTVASTRSSDSDEGDVAQGSGNHAPLSNDAGDITMSVPDV</sequence>
<feature type="compositionally biased region" description="Basic and acidic residues" evidence="2">
    <location>
        <begin position="955"/>
        <end position="965"/>
    </location>
</feature>
<dbReference type="Proteomes" id="UP001385951">
    <property type="component" value="Unassembled WGS sequence"/>
</dbReference>
<feature type="region of interest" description="Disordered" evidence="2">
    <location>
        <begin position="212"/>
        <end position="359"/>
    </location>
</feature>
<evidence type="ECO:0000256" key="1">
    <source>
        <dbReference type="SAM" id="Coils"/>
    </source>
</evidence>
<feature type="compositionally biased region" description="Basic and acidic residues" evidence="2">
    <location>
        <begin position="675"/>
        <end position="687"/>
    </location>
</feature>
<keyword evidence="4" id="KW-1185">Reference proteome</keyword>
<evidence type="ECO:0008006" key="5">
    <source>
        <dbReference type="Google" id="ProtNLM"/>
    </source>
</evidence>
<feature type="compositionally biased region" description="Basic and acidic residues" evidence="2">
    <location>
        <begin position="336"/>
        <end position="346"/>
    </location>
</feature>
<proteinExistence type="predicted"/>
<organism evidence="3 4">
    <name type="scientific">Cerrena zonata</name>
    <dbReference type="NCBI Taxonomy" id="2478898"/>
    <lineage>
        <taxon>Eukaryota</taxon>
        <taxon>Fungi</taxon>
        <taxon>Dikarya</taxon>
        <taxon>Basidiomycota</taxon>
        <taxon>Agaricomycotina</taxon>
        <taxon>Agaricomycetes</taxon>
        <taxon>Polyporales</taxon>
        <taxon>Cerrenaceae</taxon>
        <taxon>Cerrena</taxon>
    </lineage>
</organism>
<feature type="region of interest" description="Disordered" evidence="2">
    <location>
        <begin position="608"/>
        <end position="749"/>
    </location>
</feature>
<dbReference type="AlphaFoldDB" id="A0AAW0FHE4"/>
<name>A0AAW0FHE4_9APHY</name>
<feature type="compositionally biased region" description="Polar residues" evidence="2">
    <location>
        <begin position="281"/>
        <end position="295"/>
    </location>
</feature>
<comment type="caution">
    <text evidence="3">The sequence shown here is derived from an EMBL/GenBank/DDBJ whole genome shotgun (WGS) entry which is preliminary data.</text>
</comment>
<evidence type="ECO:0000256" key="2">
    <source>
        <dbReference type="SAM" id="MobiDB-lite"/>
    </source>
</evidence>
<accession>A0AAW0FHE4</accession>
<feature type="region of interest" description="Disordered" evidence="2">
    <location>
        <begin position="906"/>
        <end position="1037"/>
    </location>
</feature>
<evidence type="ECO:0000313" key="4">
    <source>
        <dbReference type="Proteomes" id="UP001385951"/>
    </source>
</evidence>
<evidence type="ECO:0000313" key="3">
    <source>
        <dbReference type="EMBL" id="KAK7680016.1"/>
    </source>
</evidence>
<feature type="compositionally biased region" description="Basic and acidic residues" evidence="2">
    <location>
        <begin position="258"/>
        <end position="274"/>
    </location>
</feature>
<reference evidence="3 4" key="1">
    <citation type="submission" date="2022-09" db="EMBL/GenBank/DDBJ databases">
        <authorList>
            <person name="Palmer J.M."/>
        </authorList>
    </citation>
    <scope>NUCLEOTIDE SEQUENCE [LARGE SCALE GENOMIC DNA]</scope>
    <source>
        <strain evidence="3 4">DSM 7382</strain>
    </source>
</reference>
<feature type="compositionally biased region" description="Polar residues" evidence="2">
    <location>
        <begin position="906"/>
        <end position="923"/>
    </location>
</feature>
<protein>
    <recommendedName>
        <fullName evidence="5">RING-type domain-containing protein</fullName>
    </recommendedName>
</protein>